<organism evidence="2 3">
    <name type="scientific">Araneus ventricosus</name>
    <name type="common">Orbweaver spider</name>
    <name type="synonym">Epeira ventricosa</name>
    <dbReference type="NCBI Taxonomy" id="182803"/>
    <lineage>
        <taxon>Eukaryota</taxon>
        <taxon>Metazoa</taxon>
        <taxon>Ecdysozoa</taxon>
        <taxon>Arthropoda</taxon>
        <taxon>Chelicerata</taxon>
        <taxon>Arachnida</taxon>
        <taxon>Araneae</taxon>
        <taxon>Araneomorphae</taxon>
        <taxon>Entelegynae</taxon>
        <taxon>Araneoidea</taxon>
        <taxon>Araneidae</taxon>
        <taxon>Araneus</taxon>
    </lineage>
</organism>
<name>A0A4Y2KXE8_ARAVE</name>
<gene>
    <name evidence="2" type="ORF">AVEN_13144_1</name>
</gene>
<dbReference type="EMBL" id="BGPR01005117">
    <property type="protein sequence ID" value="GBN06952.1"/>
    <property type="molecule type" value="Genomic_DNA"/>
</dbReference>
<keyword evidence="3" id="KW-1185">Reference proteome</keyword>
<feature type="compositionally biased region" description="Low complexity" evidence="1">
    <location>
        <begin position="1"/>
        <end position="27"/>
    </location>
</feature>
<evidence type="ECO:0000313" key="2">
    <source>
        <dbReference type="EMBL" id="GBN06952.1"/>
    </source>
</evidence>
<sequence>MSGGNLSSVKSDSLESLDLKPLPSKKPSLLRKHCCKSKKLVSLEDDSGSQSDSGSGRIAVEWTWDRKKRQNAAHVPLPATITVAIPVGWSWDRNKRQSAARCPCSRNHYSCRNSWMDMGPQQD</sequence>
<evidence type="ECO:0000313" key="3">
    <source>
        <dbReference type="Proteomes" id="UP000499080"/>
    </source>
</evidence>
<reference evidence="2 3" key="1">
    <citation type="journal article" date="2019" name="Sci. Rep.">
        <title>Orb-weaving spider Araneus ventricosus genome elucidates the spidroin gene catalogue.</title>
        <authorList>
            <person name="Kono N."/>
            <person name="Nakamura H."/>
            <person name="Ohtoshi R."/>
            <person name="Moran D.A.P."/>
            <person name="Shinohara A."/>
            <person name="Yoshida Y."/>
            <person name="Fujiwara M."/>
            <person name="Mori M."/>
            <person name="Tomita M."/>
            <person name="Arakawa K."/>
        </authorList>
    </citation>
    <scope>NUCLEOTIDE SEQUENCE [LARGE SCALE GENOMIC DNA]</scope>
</reference>
<accession>A0A4Y2KXE8</accession>
<proteinExistence type="predicted"/>
<evidence type="ECO:0000256" key="1">
    <source>
        <dbReference type="SAM" id="MobiDB-lite"/>
    </source>
</evidence>
<dbReference type="AlphaFoldDB" id="A0A4Y2KXE8"/>
<protein>
    <submittedName>
        <fullName evidence="2">Uncharacterized protein</fullName>
    </submittedName>
</protein>
<dbReference type="Proteomes" id="UP000499080">
    <property type="component" value="Unassembled WGS sequence"/>
</dbReference>
<feature type="region of interest" description="Disordered" evidence="1">
    <location>
        <begin position="1"/>
        <end position="28"/>
    </location>
</feature>
<comment type="caution">
    <text evidence="2">The sequence shown here is derived from an EMBL/GenBank/DDBJ whole genome shotgun (WGS) entry which is preliminary data.</text>
</comment>